<organism evidence="1 2">
    <name type="scientific">Parabacteroides distasonis</name>
    <dbReference type="NCBI Taxonomy" id="823"/>
    <lineage>
        <taxon>Bacteria</taxon>
        <taxon>Pseudomonadati</taxon>
        <taxon>Bacteroidota</taxon>
        <taxon>Bacteroidia</taxon>
        <taxon>Bacteroidales</taxon>
        <taxon>Tannerellaceae</taxon>
        <taxon>Parabacteroides</taxon>
    </lineage>
</organism>
<accession>A0A8D9LCE9</accession>
<protein>
    <submittedName>
        <fullName evidence="1">Uncharacterized protein</fullName>
    </submittedName>
</protein>
<dbReference type="RefSeq" id="WP_057317499.1">
    <property type="nucleotide sequence ID" value="NZ_CYYK01000012.1"/>
</dbReference>
<dbReference type="InterPro" id="IPR011006">
    <property type="entry name" value="CheY-like_superfamily"/>
</dbReference>
<evidence type="ECO:0000313" key="1">
    <source>
        <dbReference type="EMBL" id="CUO86930.1"/>
    </source>
</evidence>
<dbReference type="AlphaFoldDB" id="A0A8D9LCE9"/>
<evidence type="ECO:0000313" key="2">
    <source>
        <dbReference type="Proteomes" id="UP000095455"/>
    </source>
</evidence>
<gene>
    <name evidence="1" type="ORF">ERS852380_03346</name>
</gene>
<name>A0A8D9LCE9_PARDI</name>
<dbReference type="Gene3D" id="3.40.50.2300">
    <property type="match status" value="1"/>
</dbReference>
<dbReference type="Proteomes" id="UP000095455">
    <property type="component" value="Unassembled WGS sequence"/>
</dbReference>
<dbReference type="EMBL" id="CYYK01000012">
    <property type="protein sequence ID" value="CUO86930.1"/>
    <property type="molecule type" value="Genomic_DNA"/>
</dbReference>
<comment type="caution">
    <text evidence="1">The sequence shown here is derived from an EMBL/GenBank/DDBJ whole genome shotgun (WGS) entry which is preliminary data.</text>
</comment>
<reference evidence="1 2" key="1">
    <citation type="submission" date="2015-09" db="EMBL/GenBank/DDBJ databases">
        <authorList>
            <consortium name="Pathogen Informatics"/>
        </authorList>
    </citation>
    <scope>NUCLEOTIDE SEQUENCE [LARGE SCALE GENOMIC DNA]</scope>
    <source>
        <strain evidence="1 2">2789STDY5608822</strain>
    </source>
</reference>
<dbReference type="SUPFAM" id="SSF52172">
    <property type="entry name" value="CheY-like"/>
    <property type="match status" value="1"/>
</dbReference>
<proteinExistence type="predicted"/>
<sequence length="454" mass="51803">MREEMFYKVLWVEDDLSIIQGYQITAEAKDIELDVATNWEEAEEKLRINFNEYSAIILDAQCKIKKADTVASKLFLGHVSVRISRIFGEKHKFIPWYVLSAGTMDDFSIVLELINTEERQNFDSLWGPMKYIKAKDEEIDGKKVAQEEILFDNIRQVASSTGINTVLFRHSDVFKYLGKGRVFDYTKARSYMLKMLSALYYPEENLNFVYEGNPLRKVIEYLFRGANNFGLLPDDCIDSNGHIVLLDASRFMAGLDTNVYEGRTLKHKIRFGNPGTGKDGAGGDCIFNQEIAMFVKNILNFSSSDSHTNEDDPYEIEEKKKEIFFGYVLQLCHVIKWLGEYINSNSNIEVNKAKIKIIPLPTNDTTTTGIGKQETIKIVKEKVEEIPSIDSLIGTECNIIYNKNGKLVCGQYCKLESKNSSLLGKKAILKNIVQNEGKDKMELPYIVTEIEIVQ</sequence>